<dbReference type="Proteomes" id="UP000092555">
    <property type="component" value="Unassembled WGS sequence"/>
</dbReference>
<evidence type="ECO:0000313" key="3">
    <source>
        <dbReference type="Proteomes" id="UP000092555"/>
    </source>
</evidence>
<comment type="caution">
    <text evidence="2">The sequence shown here is derived from an EMBL/GenBank/DDBJ whole genome shotgun (WGS) entry which is preliminary data.</text>
</comment>
<keyword evidence="3" id="KW-1185">Reference proteome</keyword>
<dbReference type="GeneID" id="30027679"/>
<proteinExistence type="predicted"/>
<protein>
    <submittedName>
        <fullName evidence="2">Uncharacterized protein</fullName>
    </submittedName>
</protein>
<organism evidence="2 3">
    <name type="scientific">Metschnikowia bicuspidata var. bicuspidata NRRL YB-4993</name>
    <dbReference type="NCBI Taxonomy" id="869754"/>
    <lineage>
        <taxon>Eukaryota</taxon>
        <taxon>Fungi</taxon>
        <taxon>Dikarya</taxon>
        <taxon>Ascomycota</taxon>
        <taxon>Saccharomycotina</taxon>
        <taxon>Pichiomycetes</taxon>
        <taxon>Metschnikowiaceae</taxon>
        <taxon>Metschnikowia</taxon>
    </lineage>
</organism>
<dbReference type="RefSeq" id="XP_018711569.1">
    <property type="nucleotide sequence ID" value="XM_018854703.1"/>
</dbReference>
<dbReference type="AlphaFoldDB" id="A0A1A0HAA3"/>
<accession>A0A1A0HAA3</accession>
<name>A0A1A0HAA3_9ASCO</name>
<evidence type="ECO:0000256" key="1">
    <source>
        <dbReference type="SAM" id="MobiDB-lite"/>
    </source>
</evidence>
<gene>
    <name evidence="2" type="ORF">METBIDRAFT_173101</name>
</gene>
<evidence type="ECO:0000313" key="2">
    <source>
        <dbReference type="EMBL" id="OBA21059.1"/>
    </source>
</evidence>
<feature type="compositionally biased region" description="Basic and acidic residues" evidence="1">
    <location>
        <begin position="37"/>
        <end position="49"/>
    </location>
</feature>
<reference evidence="2 3" key="1">
    <citation type="submission" date="2016-05" db="EMBL/GenBank/DDBJ databases">
        <title>Comparative genomics of biotechnologically important yeasts.</title>
        <authorList>
            <consortium name="DOE Joint Genome Institute"/>
            <person name="Riley R."/>
            <person name="Haridas S."/>
            <person name="Wolfe K.H."/>
            <person name="Lopes M.R."/>
            <person name="Hittinger C.T."/>
            <person name="Goker M."/>
            <person name="Salamov A."/>
            <person name="Wisecaver J."/>
            <person name="Long T.M."/>
            <person name="Aerts A.L."/>
            <person name="Barry K."/>
            <person name="Choi C."/>
            <person name="Clum A."/>
            <person name="Coughlan A.Y."/>
            <person name="Deshpande S."/>
            <person name="Douglass A.P."/>
            <person name="Hanson S.J."/>
            <person name="Klenk H.-P."/>
            <person name="LaButti K."/>
            <person name="Lapidus A."/>
            <person name="Lindquist E."/>
            <person name="Lipzen A."/>
            <person name="Meier-kolthoff J.P."/>
            <person name="Ohm R.A."/>
            <person name="Otillar R.P."/>
            <person name="Pangilinan J."/>
            <person name="Peng Y."/>
            <person name="Rokas A."/>
            <person name="Rosa C.A."/>
            <person name="Scheuner C."/>
            <person name="Sibirny A.A."/>
            <person name="Slot J.C."/>
            <person name="Stielow J.B."/>
            <person name="Sun H."/>
            <person name="Kurtzman C.P."/>
            <person name="Blackwell M."/>
            <person name="Grigoriev I.V."/>
            <person name="Jeffries T.W."/>
        </authorList>
    </citation>
    <scope>NUCLEOTIDE SEQUENCE [LARGE SCALE GENOMIC DNA]</scope>
    <source>
        <strain evidence="2 3">NRRL YB-4993</strain>
    </source>
</reference>
<dbReference type="EMBL" id="LXTC01000003">
    <property type="protein sequence ID" value="OBA21059.1"/>
    <property type="molecule type" value="Genomic_DNA"/>
</dbReference>
<feature type="region of interest" description="Disordered" evidence="1">
    <location>
        <begin position="36"/>
        <end position="79"/>
    </location>
</feature>
<sequence length="179" mass="19860">MAESAKGRAVGRCWRLWSERWISRISGAEAKVVLSGNRREDTSRKEAGQRKPIRKRVQPTGPAPVPQRGPRWSPPGSEHRCERLSGGFVWNTDQLGRPSAFLAARRAAAMPCWVCRSRLAPGAGPDHSWVQEQAAPGTGTLHIRPNDYLFKNGSYRRRLVGGARGGSRRQRCLVLTLAL</sequence>